<evidence type="ECO:0000313" key="6">
    <source>
        <dbReference type="EMBL" id="ETO25912.1"/>
    </source>
</evidence>
<evidence type="ECO:0000256" key="2">
    <source>
        <dbReference type="ARBA" id="ARBA00023125"/>
    </source>
</evidence>
<keyword evidence="3 4" id="KW-0539">Nucleus</keyword>
<dbReference type="EMBL" id="ASPP01008214">
    <property type="protein sequence ID" value="ETO25912.1"/>
    <property type="molecule type" value="Genomic_DNA"/>
</dbReference>
<comment type="similarity">
    <text evidence="4">Belongs to the ORC1 family.</text>
</comment>
<comment type="subcellular location">
    <subcellularLocation>
        <location evidence="1 4">Nucleus</location>
    </subcellularLocation>
</comment>
<dbReference type="PANTHER" id="PTHR10763:SF23">
    <property type="entry name" value="ORIGIN RECOGNITION COMPLEX SUBUNIT 1"/>
    <property type="match status" value="1"/>
</dbReference>
<organism evidence="6 7">
    <name type="scientific">Reticulomyxa filosa</name>
    <dbReference type="NCBI Taxonomy" id="46433"/>
    <lineage>
        <taxon>Eukaryota</taxon>
        <taxon>Sar</taxon>
        <taxon>Rhizaria</taxon>
        <taxon>Retaria</taxon>
        <taxon>Foraminifera</taxon>
        <taxon>Monothalamids</taxon>
        <taxon>Reticulomyxidae</taxon>
        <taxon>Reticulomyxa</taxon>
    </lineage>
</organism>
<comment type="function">
    <text evidence="4">Component of the origin recognition complex (ORC) that binds origins of replication. DNA-binding is ATP-dependent, however specific DNA sequences that define origins of replication have not been identified so far. ORC is required to assemble the pre-replication complex necessary to initiate DNA replication.</text>
</comment>
<evidence type="ECO:0000256" key="5">
    <source>
        <dbReference type="SAM" id="Phobius"/>
    </source>
</evidence>
<dbReference type="GO" id="GO:0005524">
    <property type="term" value="F:ATP binding"/>
    <property type="evidence" value="ECO:0007669"/>
    <property type="project" value="UniProtKB-KW"/>
</dbReference>
<keyword evidence="7" id="KW-1185">Reference proteome</keyword>
<proteinExistence type="inferred from homology"/>
<comment type="caution">
    <text evidence="6">The sequence shown here is derived from an EMBL/GenBank/DDBJ whole genome shotgun (WGS) entry which is preliminary data.</text>
</comment>
<keyword evidence="5" id="KW-0472">Membrane</keyword>
<dbReference type="Gene3D" id="3.40.50.300">
    <property type="entry name" value="P-loop containing nucleotide triphosphate hydrolases"/>
    <property type="match status" value="1"/>
</dbReference>
<evidence type="ECO:0000256" key="4">
    <source>
        <dbReference type="RuleBase" id="RU365058"/>
    </source>
</evidence>
<dbReference type="GO" id="GO:0033314">
    <property type="term" value="P:mitotic DNA replication checkpoint signaling"/>
    <property type="evidence" value="ECO:0007669"/>
    <property type="project" value="TreeGrafter"/>
</dbReference>
<dbReference type="InterPro" id="IPR027417">
    <property type="entry name" value="P-loop_NTPase"/>
</dbReference>
<dbReference type="AlphaFoldDB" id="X6NKN7"/>
<dbReference type="GO" id="GO:0003688">
    <property type="term" value="F:DNA replication origin binding"/>
    <property type="evidence" value="ECO:0007669"/>
    <property type="project" value="TreeGrafter"/>
</dbReference>
<accession>X6NKN7</accession>
<keyword evidence="5" id="KW-1133">Transmembrane helix</keyword>
<evidence type="ECO:0000256" key="1">
    <source>
        <dbReference type="ARBA" id="ARBA00004123"/>
    </source>
</evidence>
<keyword evidence="2 4" id="KW-0238">DNA-binding</keyword>
<gene>
    <name evidence="6" type="ORF">RFI_11224</name>
</gene>
<sequence length="186" mass="21267">GFFDNKKLNGNDTMNDEIKMNMLSSRKRNRTELAIDQLKAASQKLLLSEVPEILPCRDVEHHQIQLFMENAIQKGGCTSALCSVLVLFFSFLLFFFEEFVLYCIHSRNSNVKLVLFFFLKKKKDIAGMPGTGKTATCRQIARELQLKVKQHVCNLYLCLCSSRDCTKTNQHSNALSVAFRWNSTDS</sequence>
<dbReference type="InterPro" id="IPR050311">
    <property type="entry name" value="ORC1/CDC6"/>
</dbReference>
<dbReference type="PANTHER" id="PTHR10763">
    <property type="entry name" value="CELL DIVISION CONTROL PROTEIN 6-RELATED"/>
    <property type="match status" value="1"/>
</dbReference>
<dbReference type="GO" id="GO:0005664">
    <property type="term" value="C:nuclear origin of replication recognition complex"/>
    <property type="evidence" value="ECO:0007669"/>
    <property type="project" value="TreeGrafter"/>
</dbReference>
<keyword evidence="4" id="KW-0547">Nucleotide-binding</keyword>
<feature type="transmembrane region" description="Helical" evidence="5">
    <location>
        <begin position="76"/>
        <end position="96"/>
    </location>
</feature>
<feature type="non-terminal residue" evidence="6">
    <location>
        <position position="1"/>
    </location>
</feature>
<keyword evidence="4" id="KW-0235">DNA replication</keyword>
<dbReference type="SUPFAM" id="SSF52540">
    <property type="entry name" value="P-loop containing nucleoside triphosphate hydrolases"/>
    <property type="match status" value="1"/>
</dbReference>
<dbReference type="Proteomes" id="UP000023152">
    <property type="component" value="Unassembled WGS sequence"/>
</dbReference>
<protein>
    <recommendedName>
        <fullName evidence="4">Origin recognition complex subunit 1</fullName>
    </recommendedName>
</protein>
<name>X6NKN7_RETFI</name>
<reference evidence="6 7" key="1">
    <citation type="journal article" date="2013" name="Curr. Biol.">
        <title>The Genome of the Foraminiferan Reticulomyxa filosa.</title>
        <authorList>
            <person name="Glockner G."/>
            <person name="Hulsmann N."/>
            <person name="Schleicher M."/>
            <person name="Noegel A.A."/>
            <person name="Eichinger L."/>
            <person name="Gallinger C."/>
            <person name="Pawlowski J."/>
            <person name="Sierra R."/>
            <person name="Euteneuer U."/>
            <person name="Pillet L."/>
            <person name="Moustafa A."/>
            <person name="Platzer M."/>
            <person name="Groth M."/>
            <person name="Szafranski K."/>
            <person name="Schliwa M."/>
        </authorList>
    </citation>
    <scope>NUCLEOTIDE SEQUENCE [LARGE SCALE GENOMIC DNA]</scope>
</reference>
<evidence type="ECO:0000256" key="3">
    <source>
        <dbReference type="ARBA" id="ARBA00023242"/>
    </source>
</evidence>
<keyword evidence="4" id="KW-0067">ATP-binding</keyword>
<comment type="subunit">
    <text evidence="4">ORC is composed of six subunits.</text>
</comment>
<evidence type="ECO:0000313" key="7">
    <source>
        <dbReference type="Proteomes" id="UP000023152"/>
    </source>
</evidence>
<dbReference type="OrthoDB" id="1926878at2759"/>
<keyword evidence="5" id="KW-0812">Transmembrane</keyword>
<dbReference type="GO" id="GO:0006270">
    <property type="term" value="P:DNA replication initiation"/>
    <property type="evidence" value="ECO:0007669"/>
    <property type="project" value="TreeGrafter"/>
</dbReference>